<feature type="non-terminal residue" evidence="2">
    <location>
        <position position="1"/>
    </location>
</feature>
<keyword evidence="3" id="KW-1185">Reference proteome</keyword>
<accession>A0ABD0L5G2</accession>
<gene>
    <name evidence="2" type="ORF">BaRGS_00014043</name>
</gene>
<organism evidence="2 3">
    <name type="scientific">Batillaria attramentaria</name>
    <dbReference type="NCBI Taxonomy" id="370345"/>
    <lineage>
        <taxon>Eukaryota</taxon>
        <taxon>Metazoa</taxon>
        <taxon>Spiralia</taxon>
        <taxon>Lophotrochozoa</taxon>
        <taxon>Mollusca</taxon>
        <taxon>Gastropoda</taxon>
        <taxon>Caenogastropoda</taxon>
        <taxon>Sorbeoconcha</taxon>
        <taxon>Cerithioidea</taxon>
        <taxon>Batillariidae</taxon>
        <taxon>Batillaria</taxon>
    </lineage>
</organism>
<protein>
    <submittedName>
        <fullName evidence="2">Uncharacterized protein</fullName>
    </submittedName>
</protein>
<dbReference type="EMBL" id="JACVVK020000081">
    <property type="protein sequence ID" value="KAK7494645.1"/>
    <property type="molecule type" value="Genomic_DNA"/>
</dbReference>
<comment type="caution">
    <text evidence="2">The sequence shown here is derived from an EMBL/GenBank/DDBJ whole genome shotgun (WGS) entry which is preliminary data.</text>
</comment>
<feature type="region of interest" description="Disordered" evidence="1">
    <location>
        <begin position="1"/>
        <end position="26"/>
    </location>
</feature>
<proteinExistence type="predicted"/>
<reference evidence="2 3" key="1">
    <citation type="journal article" date="2023" name="Sci. Data">
        <title>Genome assembly of the Korean intertidal mud-creeper Batillaria attramentaria.</title>
        <authorList>
            <person name="Patra A.K."/>
            <person name="Ho P.T."/>
            <person name="Jun S."/>
            <person name="Lee S.J."/>
            <person name="Kim Y."/>
            <person name="Won Y.J."/>
        </authorList>
    </citation>
    <scope>NUCLEOTIDE SEQUENCE [LARGE SCALE GENOMIC DNA]</scope>
    <source>
        <strain evidence="2">Wonlab-2016</strain>
    </source>
</reference>
<name>A0ABD0L5G2_9CAEN</name>
<dbReference type="AlphaFoldDB" id="A0ABD0L5G2"/>
<evidence type="ECO:0000313" key="3">
    <source>
        <dbReference type="Proteomes" id="UP001519460"/>
    </source>
</evidence>
<dbReference type="Proteomes" id="UP001519460">
    <property type="component" value="Unassembled WGS sequence"/>
</dbReference>
<sequence length="126" mass="13536">GSGLANTVSKRGAAKDVSPSAMTRCSSGRRIPNRRVVLAVVAVTQAVFDLTPDCGHQYREYNLASQSENTLWCGHPADVSTSPIGRTPKTPCFFDLLEVISHRMSCSLQASAPPSFSTRAPCRTIL</sequence>
<evidence type="ECO:0000313" key="2">
    <source>
        <dbReference type="EMBL" id="KAK7494645.1"/>
    </source>
</evidence>
<evidence type="ECO:0000256" key="1">
    <source>
        <dbReference type="SAM" id="MobiDB-lite"/>
    </source>
</evidence>